<evidence type="ECO:0000256" key="1">
    <source>
        <dbReference type="ARBA" id="ARBA00022729"/>
    </source>
</evidence>
<dbReference type="AlphaFoldDB" id="A0A218XAX6"/>
<dbReference type="Proteomes" id="UP000233551">
    <property type="component" value="Unassembled WGS sequence"/>
</dbReference>
<keyword evidence="11" id="KW-1185">Reference proteome</keyword>
<proteinExistence type="predicted"/>
<reference evidence="8" key="2">
    <citation type="submission" date="2017-06" db="EMBL/GenBank/DDBJ databases">
        <title>The pomegranate genome and the genomics of punicalagin biosynthesis.</title>
        <authorList>
            <person name="Xu C."/>
        </authorList>
    </citation>
    <scope>NUCLEOTIDE SEQUENCE [LARGE SCALE GENOMIC DNA]</scope>
    <source>
        <tissue evidence="8">Fresh leaf</tissue>
    </source>
</reference>
<dbReference type="GeneID" id="116193923"/>
<dbReference type="Proteomes" id="UP000197138">
    <property type="component" value="Unassembled WGS sequence"/>
</dbReference>
<dbReference type="STRING" id="22663.A0A218XAX6"/>
<dbReference type="SUPFAM" id="SSF51110">
    <property type="entry name" value="alpha-D-mannose-specific plant lectins"/>
    <property type="match status" value="1"/>
</dbReference>
<feature type="chain" id="PRO_5014071915" evidence="5">
    <location>
        <begin position="26"/>
        <end position="478"/>
    </location>
</feature>
<feature type="signal peptide" evidence="5">
    <location>
        <begin position="1"/>
        <end position="25"/>
    </location>
</feature>
<dbReference type="InterPro" id="IPR001480">
    <property type="entry name" value="Bulb-type_lectin_dom"/>
</dbReference>
<evidence type="ECO:0000259" key="7">
    <source>
        <dbReference type="PROSITE" id="PS50948"/>
    </source>
</evidence>
<reference evidence="10" key="1">
    <citation type="journal article" date="2017" name="Plant J.">
        <title>The pomegranate (Punica granatum L.) genome and the genomics of punicalagin biosynthesis.</title>
        <authorList>
            <person name="Qin G."/>
            <person name="Xu C."/>
            <person name="Ming R."/>
            <person name="Tang H."/>
            <person name="Guyot R."/>
            <person name="Kramer E.M."/>
            <person name="Hu Y."/>
            <person name="Yi X."/>
            <person name="Qi Y."/>
            <person name="Xu X."/>
            <person name="Gao Z."/>
            <person name="Pan H."/>
            <person name="Jian J."/>
            <person name="Tian Y."/>
            <person name="Yue Z."/>
            <person name="Xu Y."/>
        </authorList>
    </citation>
    <scope>NUCLEOTIDE SEQUENCE [LARGE SCALE GENOMIC DNA]</scope>
    <source>
        <strain evidence="10">cv. Dabenzi</strain>
    </source>
</reference>
<evidence type="ECO:0000313" key="11">
    <source>
        <dbReference type="Proteomes" id="UP000233551"/>
    </source>
</evidence>
<keyword evidence="3" id="KW-0325">Glycoprotein</keyword>
<name>A0A218XAX6_PUNGR</name>
<evidence type="ECO:0000313" key="8">
    <source>
        <dbReference type="EMBL" id="OWM81651.1"/>
    </source>
</evidence>
<keyword evidence="4" id="KW-0812">Transmembrane</keyword>
<dbReference type="OrthoDB" id="740822at2759"/>
<dbReference type="SMART" id="SM00108">
    <property type="entry name" value="B_lectin"/>
    <property type="match status" value="1"/>
</dbReference>
<dbReference type="EMBL" id="MTKT01002214">
    <property type="protein sequence ID" value="OWM81651.1"/>
    <property type="molecule type" value="Genomic_DNA"/>
</dbReference>
<accession>A0A218XAX6</accession>
<feature type="transmembrane region" description="Helical" evidence="4">
    <location>
        <begin position="435"/>
        <end position="460"/>
    </location>
</feature>
<dbReference type="InterPro" id="IPR035446">
    <property type="entry name" value="SLSG/EP1"/>
</dbReference>
<dbReference type="InterPro" id="IPR003609">
    <property type="entry name" value="Pan_app"/>
</dbReference>
<dbReference type="PANTHER" id="PTHR47976">
    <property type="entry name" value="G-TYPE LECTIN S-RECEPTOR-LIKE SERINE/THREONINE-PROTEIN KINASE SD2-5"/>
    <property type="match status" value="1"/>
</dbReference>
<feature type="domain" description="Bulb-type lectin" evidence="6">
    <location>
        <begin position="46"/>
        <end position="163"/>
    </location>
</feature>
<dbReference type="Pfam" id="PF01453">
    <property type="entry name" value="B_lectin"/>
    <property type="match status" value="1"/>
</dbReference>
<comment type="caution">
    <text evidence="8">The sequence shown here is derived from an EMBL/GenBank/DDBJ whole genome shotgun (WGS) entry which is preliminary data.</text>
</comment>
<evidence type="ECO:0000256" key="3">
    <source>
        <dbReference type="ARBA" id="ARBA00023180"/>
    </source>
</evidence>
<reference evidence="9 11" key="3">
    <citation type="submission" date="2017-11" db="EMBL/GenBank/DDBJ databases">
        <title>De-novo sequencing of pomegranate (Punica granatum L.) genome.</title>
        <authorList>
            <person name="Akparov Z."/>
            <person name="Amiraslanov A."/>
            <person name="Hajiyeva S."/>
            <person name="Abbasov M."/>
            <person name="Kaur K."/>
            <person name="Hamwieh A."/>
            <person name="Solovyev V."/>
            <person name="Salamov A."/>
            <person name="Braich B."/>
            <person name="Kosarev P."/>
            <person name="Mahmoud A."/>
            <person name="Hajiyev E."/>
            <person name="Babayeva S."/>
            <person name="Izzatullayeva V."/>
            <person name="Mammadov A."/>
            <person name="Mammadov A."/>
            <person name="Sharifova S."/>
            <person name="Ojaghi J."/>
            <person name="Eynullazada K."/>
            <person name="Bayramov B."/>
            <person name="Abdulazimova A."/>
            <person name="Shahmuradov I."/>
        </authorList>
    </citation>
    <scope>NUCLEOTIDE SEQUENCE [LARGE SCALE GENOMIC DNA]</scope>
    <source>
        <strain evidence="9">AG2017</strain>
        <strain evidence="11">cv. AG2017</strain>
        <tissue evidence="9">Leaf</tissue>
    </source>
</reference>
<keyword evidence="4" id="KW-0472">Membrane</keyword>
<dbReference type="PIRSF" id="PIRSF002686">
    <property type="entry name" value="SLG"/>
    <property type="match status" value="1"/>
</dbReference>
<keyword evidence="1 5" id="KW-0732">Signal</keyword>
<dbReference type="EMBL" id="PGOL01005125">
    <property type="protein sequence ID" value="PKI35924.1"/>
    <property type="molecule type" value="Genomic_DNA"/>
</dbReference>
<organism evidence="8 10">
    <name type="scientific">Punica granatum</name>
    <name type="common">Pomegranate</name>
    <dbReference type="NCBI Taxonomy" id="22663"/>
    <lineage>
        <taxon>Eukaryota</taxon>
        <taxon>Viridiplantae</taxon>
        <taxon>Streptophyta</taxon>
        <taxon>Embryophyta</taxon>
        <taxon>Tracheophyta</taxon>
        <taxon>Spermatophyta</taxon>
        <taxon>Magnoliopsida</taxon>
        <taxon>eudicotyledons</taxon>
        <taxon>Gunneridae</taxon>
        <taxon>Pentapetalae</taxon>
        <taxon>rosids</taxon>
        <taxon>malvids</taxon>
        <taxon>Myrtales</taxon>
        <taxon>Lythraceae</taxon>
        <taxon>Punica</taxon>
    </lineage>
</organism>
<evidence type="ECO:0000256" key="5">
    <source>
        <dbReference type="SAM" id="SignalP"/>
    </source>
</evidence>
<dbReference type="PROSITE" id="PS50927">
    <property type="entry name" value="BULB_LECTIN"/>
    <property type="match status" value="1"/>
</dbReference>
<sequence>MTPDFPDTFLLVLANILLFFAHASSSKSDLRVGYRVTLAVPTTYSPGFTGRAYLLESDKTEPSFRAALSVEAFEPARKYSCSVEVFAGDVKVWNSGHYSRFHVSDVCVLELTADGDLQLKGPNDKIGWRTGTSRQSVERMQILRTGNLVLADALNNIKWQSFNFPTDVMLWGQRLDVATWLTSFPRNSTFFYSFEIQHDKIALYLNSGQFKYSYWDFAPSKNRNITFLQLGTRGLELFDYPHKKIAQILPSRKPKTEAPRFLALNNESGNMGLYYYSPEDRRFSADFQALNKTCDLPTACRPYGICTFSNACSCIRLGSGSHNGPGSGCENGLSVDPCSGGGPFEMLELDGVSDVLQGGPKRANISKDECTRSCLENCTCLAALYDSRNMGTSECYFYGIMVGIKQVDRGRGLAYMVKVPKGTRSGHGKSNPKKWVLVLVGVVDGIIILAVLGGLFYYLIWKRRKRSSDMGTPPTDNR</sequence>
<protein>
    <submittedName>
        <fullName evidence="8">Uncharacterized protein</fullName>
    </submittedName>
</protein>
<dbReference type="InterPro" id="IPR036426">
    <property type="entry name" value="Bulb-type_lectin_dom_sf"/>
</dbReference>
<feature type="domain" description="Apple" evidence="7">
    <location>
        <begin position="338"/>
        <end position="420"/>
    </location>
</feature>
<evidence type="ECO:0000256" key="2">
    <source>
        <dbReference type="ARBA" id="ARBA00023157"/>
    </source>
</evidence>
<keyword evidence="4" id="KW-1133">Transmembrane helix</keyword>
<dbReference type="PANTHER" id="PTHR47976:SF120">
    <property type="entry name" value="G-TYPE LECTIN S-RECEPTOR-LIKE SERINE_THREONINE-PROTEIN KINASE SD2-5"/>
    <property type="match status" value="1"/>
</dbReference>
<gene>
    <name evidence="8" type="ORF">CDL15_Pgr007689</name>
    <name evidence="9" type="ORF">CRG98_043678</name>
</gene>
<evidence type="ECO:0000313" key="10">
    <source>
        <dbReference type="Proteomes" id="UP000197138"/>
    </source>
</evidence>
<evidence type="ECO:0000259" key="6">
    <source>
        <dbReference type="PROSITE" id="PS50927"/>
    </source>
</evidence>
<evidence type="ECO:0000256" key="4">
    <source>
        <dbReference type="SAM" id="Phobius"/>
    </source>
</evidence>
<evidence type="ECO:0000313" key="9">
    <source>
        <dbReference type="EMBL" id="PKI35924.1"/>
    </source>
</evidence>
<dbReference type="InterPro" id="IPR051343">
    <property type="entry name" value="G-type_lectin_kinases/EP1-like"/>
</dbReference>
<dbReference type="PROSITE" id="PS50948">
    <property type="entry name" value="PAN"/>
    <property type="match status" value="1"/>
</dbReference>
<keyword evidence="2" id="KW-1015">Disulfide bond</keyword>
<dbReference type="Gene3D" id="2.90.10.10">
    <property type="entry name" value="Bulb-type lectin domain"/>
    <property type="match status" value="1"/>
</dbReference>